<dbReference type="Proteomes" id="UP001207736">
    <property type="component" value="Unassembled WGS sequence"/>
</dbReference>
<evidence type="ECO:0000313" key="1">
    <source>
        <dbReference type="EMBL" id="GJM49779.1"/>
    </source>
</evidence>
<evidence type="ECO:0000313" key="4">
    <source>
        <dbReference type="Proteomes" id="UP001208692"/>
    </source>
</evidence>
<proteinExistence type="predicted"/>
<accession>A0AAV5ATE2</accession>
<dbReference type="PROSITE" id="PS51257">
    <property type="entry name" value="PROKAR_LIPOPROTEIN"/>
    <property type="match status" value="1"/>
</dbReference>
<dbReference type="EMBL" id="BQKA01000012">
    <property type="protein sequence ID" value="GJM49779.1"/>
    <property type="molecule type" value="Genomic_DNA"/>
</dbReference>
<evidence type="ECO:0000313" key="2">
    <source>
        <dbReference type="EMBL" id="GJM52844.1"/>
    </source>
</evidence>
<name>A0AAV5ATE2_9FLAO</name>
<dbReference type="EMBL" id="BQKB01000018">
    <property type="protein sequence ID" value="GJM52844.1"/>
    <property type="molecule type" value="Genomic_DNA"/>
</dbReference>
<evidence type="ECO:0000313" key="3">
    <source>
        <dbReference type="Proteomes" id="UP001207736"/>
    </source>
</evidence>
<gene>
    <name evidence="1" type="ORF">RCZ15_07540</name>
    <name evidence="2" type="ORF">RCZ16_11610</name>
</gene>
<comment type="caution">
    <text evidence="1">The sequence shown here is derived from an EMBL/GenBank/DDBJ whole genome shotgun (WGS) entry which is preliminary data.</text>
</comment>
<sequence>MKRIITTIFCVSFLIACQNNKKPTLSKEEQETQLAEAKFAEIDLSQVDVYPSFSQCADTLSQEDLKKCFETNLSNLYKDVLQKHHFAIGEPLNDVVQVFLKIDNQGQIIFERTECSDNTRLLLPKLDSLLAIETQSFEPIIPAQKQEINVSTQCKLPLVINVP</sequence>
<dbReference type="Proteomes" id="UP001208692">
    <property type="component" value="Unassembled WGS sequence"/>
</dbReference>
<reference evidence="1 4" key="1">
    <citation type="submission" date="2021-11" db="EMBL/GenBank/DDBJ databases">
        <title>Draft genome sequence of Capnocytophaga sp. strain KC07075 isolated from cat oral cavity.</title>
        <authorList>
            <person name="Suzuki M."/>
            <person name="Imaoka K."/>
            <person name="Kimura M."/>
            <person name="Morikawa S."/>
            <person name="Maeda K."/>
        </authorList>
    </citation>
    <scope>NUCLEOTIDE SEQUENCE</scope>
    <source>
        <strain evidence="1">KC07075</strain>
        <strain evidence="2 4">KC07079</strain>
    </source>
</reference>
<dbReference type="AlphaFoldDB" id="A0AAV5ATE2"/>
<dbReference type="RefSeq" id="WP_264846267.1">
    <property type="nucleotide sequence ID" value="NZ_BPMA01000018.1"/>
</dbReference>
<evidence type="ECO:0008006" key="5">
    <source>
        <dbReference type="Google" id="ProtNLM"/>
    </source>
</evidence>
<organism evidence="1 3">
    <name type="scientific">Capnocytophaga catalasegens</name>
    <dbReference type="NCBI Taxonomy" id="1004260"/>
    <lineage>
        <taxon>Bacteria</taxon>
        <taxon>Pseudomonadati</taxon>
        <taxon>Bacteroidota</taxon>
        <taxon>Flavobacteriia</taxon>
        <taxon>Flavobacteriales</taxon>
        <taxon>Flavobacteriaceae</taxon>
        <taxon>Capnocytophaga</taxon>
    </lineage>
</organism>
<keyword evidence="4" id="KW-1185">Reference proteome</keyword>
<protein>
    <recommendedName>
        <fullName evidence="5">Lipoprotein</fullName>
    </recommendedName>
</protein>